<dbReference type="Proteomes" id="UP000095768">
    <property type="component" value="Unassembled WGS sequence"/>
</dbReference>
<name>A0A1D4Q5B2_9STAP</name>
<gene>
    <name evidence="3" type="ORF">SAMEA2297795_02194</name>
    <name evidence="2" type="ORF">SAMEA2297796_01977</name>
</gene>
<sequence>MEKLNQVMLYVDDQAKAVEFWKDTMGFVVISEEEMAEGFKAVEVAPNESVETSLSIIEKEFMNKYSPEVSLGTPSLMFKEKDFDALYEKLKEKGLTGHDIVEMSGLRVFNFQDGQGNYFAVSD</sequence>
<evidence type="ECO:0000313" key="3">
    <source>
        <dbReference type="EMBL" id="SCT30396.1"/>
    </source>
</evidence>
<dbReference type="InterPro" id="IPR029068">
    <property type="entry name" value="Glyas_Bleomycin-R_OHBP_Dase"/>
</dbReference>
<dbReference type="InterPro" id="IPR004360">
    <property type="entry name" value="Glyas_Fos-R_dOase_dom"/>
</dbReference>
<evidence type="ECO:0000313" key="4">
    <source>
        <dbReference type="Proteomes" id="UP000095412"/>
    </source>
</evidence>
<evidence type="ECO:0000313" key="5">
    <source>
        <dbReference type="Proteomes" id="UP000095768"/>
    </source>
</evidence>
<dbReference type="PANTHER" id="PTHR36437">
    <property type="entry name" value="GLYOXALASE/BLEOMYCIN RESISTANCE PROTEIN/DIOXYGENASE"/>
    <property type="match status" value="1"/>
</dbReference>
<reference evidence="3 5" key="2">
    <citation type="submission" date="2016-09" db="EMBL/GenBank/DDBJ databases">
        <authorList>
            <consortium name="Pathogen Informatics"/>
        </authorList>
    </citation>
    <scope>NUCLEOTIDE SEQUENCE [LARGE SCALE GENOMIC DNA]</scope>
    <source>
        <strain evidence="3 5">82B</strain>
    </source>
</reference>
<reference evidence="2 4" key="1">
    <citation type="submission" date="2016-09" db="EMBL/GenBank/DDBJ databases">
        <authorList>
            <consortium name="Pathogen Informatics"/>
            <person name="Sun Q."/>
            <person name="Inoue M."/>
        </authorList>
    </citation>
    <scope>NUCLEOTIDE SEQUENCE [LARGE SCALE GENOMIC DNA]</scope>
    <source>
        <strain evidence="2 4">82C</strain>
    </source>
</reference>
<evidence type="ECO:0000313" key="2">
    <source>
        <dbReference type="EMBL" id="SCT23171.1"/>
    </source>
</evidence>
<dbReference type="GO" id="GO:0051213">
    <property type="term" value="F:dioxygenase activity"/>
    <property type="evidence" value="ECO:0007669"/>
    <property type="project" value="UniProtKB-KW"/>
</dbReference>
<dbReference type="PROSITE" id="PS51819">
    <property type="entry name" value="VOC"/>
    <property type="match status" value="1"/>
</dbReference>
<dbReference type="OrthoDB" id="9803079at2"/>
<keyword evidence="3" id="KW-0560">Oxidoreductase</keyword>
<dbReference type="Pfam" id="PF00903">
    <property type="entry name" value="Glyoxalase"/>
    <property type="match status" value="1"/>
</dbReference>
<dbReference type="Proteomes" id="UP000095412">
    <property type="component" value="Unassembled WGS sequence"/>
</dbReference>
<dbReference type="EMBL" id="FMPI01000016">
    <property type="protein sequence ID" value="SCT23171.1"/>
    <property type="molecule type" value="Genomic_DNA"/>
</dbReference>
<dbReference type="EMBL" id="FMPG01000012">
    <property type="protein sequence ID" value="SCT30396.1"/>
    <property type="molecule type" value="Genomic_DNA"/>
</dbReference>
<protein>
    <submittedName>
        <fullName evidence="3">Glyoxalase/bleomycin resistance protein/dioxygenase superfamily protein</fullName>
    </submittedName>
</protein>
<evidence type="ECO:0000259" key="1">
    <source>
        <dbReference type="PROSITE" id="PS51819"/>
    </source>
</evidence>
<accession>A0A1D4Q5B2</accession>
<dbReference type="Gene3D" id="3.10.180.10">
    <property type="entry name" value="2,3-Dihydroxybiphenyl 1,2-Dioxygenase, domain 1"/>
    <property type="match status" value="1"/>
</dbReference>
<dbReference type="RefSeq" id="WP_069996154.1">
    <property type="nucleotide sequence ID" value="NZ_FMPG01000012.1"/>
</dbReference>
<dbReference type="AlphaFoldDB" id="A0A1D4Q5B2"/>
<dbReference type="PANTHER" id="PTHR36437:SF2">
    <property type="entry name" value="GLYOXALASE_BLEOMYCIN RESISTANCE PROTEIN_DIOXYGENASE"/>
    <property type="match status" value="1"/>
</dbReference>
<proteinExistence type="predicted"/>
<keyword evidence="4" id="KW-1185">Reference proteome</keyword>
<feature type="domain" description="VOC" evidence="1">
    <location>
        <begin position="3"/>
        <end position="123"/>
    </location>
</feature>
<dbReference type="InterPro" id="IPR037523">
    <property type="entry name" value="VOC_core"/>
</dbReference>
<keyword evidence="3" id="KW-0223">Dioxygenase</keyword>
<organism evidence="3 5">
    <name type="scientific">Staphylococcus caeli</name>
    <dbReference type="NCBI Taxonomy" id="2201815"/>
    <lineage>
        <taxon>Bacteria</taxon>
        <taxon>Bacillati</taxon>
        <taxon>Bacillota</taxon>
        <taxon>Bacilli</taxon>
        <taxon>Bacillales</taxon>
        <taxon>Staphylococcaceae</taxon>
        <taxon>Staphylococcus</taxon>
    </lineage>
</organism>
<dbReference type="SUPFAM" id="SSF54593">
    <property type="entry name" value="Glyoxalase/Bleomycin resistance protein/Dihydroxybiphenyl dioxygenase"/>
    <property type="match status" value="1"/>
</dbReference>